<dbReference type="PROSITE" id="PS50850">
    <property type="entry name" value="MFS"/>
    <property type="match status" value="1"/>
</dbReference>
<proteinExistence type="predicted"/>
<reference evidence="8 9" key="1">
    <citation type="submission" date="2022-09" db="EMBL/GenBank/DDBJ databases">
        <title>Enrichment on poylsaccharides allowed isolation of novel metabolic and taxonomic groups of Haloarchaea.</title>
        <authorList>
            <person name="Sorokin D.Y."/>
            <person name="Elcheninov A.G."/>
            <person name="Khizhniak T.V."/>
            <person name="Kolganova T.V."/>
            <person name="Kublanov I.V."/>
        </authorList>
    </citation>
    <scope>NUCLEOTIDE SEQUENCE [LARGE SCALE GENOMIC DNA]</scope>
    <source>
        <strain evidence="8 9">AArc-m2/3/4</strain>
    </source>
</reference>
<sequence length="404" mass="42245">MNWRYRDTVLTLCTVALFVTMVGRLAISPVVPDIATEFEVSNALIGLALTGMWVAYALTQFPSGVLADRYGERLVILASVGGTGLTGLVIAVAPTFGVFVLGTILLGAVAGLHYSVATALLTRIYDDIGTAIGLHNAGAPIAGLVTPIAVAQIAAVYGWRPAVAVAAVLALPLFVLIMRGIRPTEPRRPDQPMRERLELAPILELLSRPAIVFTGVIAIISDFTWQAIASFLPTFFVQYHGYSRTLAGTLFAAYFVAQGVLQIGVGVLADRIGRDVTTAICMVTGIVGLALLVVGPEVVAGLGFGSESAVEFGAIGAGIVLLGLSMGWSAAVFPRFMDHLSAAEQSSGFGLIRTVYMVVAASGSVVVGLLADLFGWAVSFGFLIALLAVVCVLLVANEAFGLEY</sequence>
<keyword evidence="5 6" id="KW-0472">Membrane</keyword>
<keyword evidence="2" id="KW-1003">Cell membrane</keyword>
<dbReference type="PANTHER" id="PTHR43124:SF3">
    <property type="entry name" value="CHLORAMPHENICOL EFFLUX PUMP RV0191"/>
    <property type="match status" value="1"/>
</dbReference>
<feature type="transmembrane region" description="Helical" evidence="6">
    <location>
        <begin position="163"/>
        <end position="181"/>
    </location>
</feature>
<evidence type="ECO:0000256" key="6">
    <source>
        <dbReference type="SAM" id="Phobius"/>
    </source>
</evidence>
<evidence type="ECO:0000313" key="8">
    <source>
        <dbReference type="EMBL" id="MCU4972026.1"/>
    </source>
</evidence>
<feature type="transmembrane region" description="Helical" evidence="6">
    <location>
        <begin position="202"/>
        <end position="225"/>
    </location>
</feature>
<dbReference type="InterPro" id="IPR020846">
    <property type="entry name" value="MFS_dom"/>
</dbReference>
<feature type="domain" description="Major facilitator superfamily (MFS) profile" evidence="7">
    <location>
        <begin position="9"/>
        <end position="400"/>
    </location>
</feature>
<organism evidence="8 9">
    <name type="scientific">Natronoglomus mannanivorans</name>
    <dbReference type="NCBI Taxonomy" id="2979990"/>
    <lineage>
        <taxon>Archaea</taxon>
        <taxon>Methanobacteriati</taxon>
        <taxon>Methanobacteriota</taxon>
        <taxon>Stenosarchaea group</taxon>
        <taxon>Halobacteria</taxon>
        <taxon>Halobacteriales</taxon>
        <taxon>Natrialbaceae</taxon>
        <taxon>Natronoglomus</taxon>
    </lineage>
</organism>
<evidence type="ECO:0000256" key="3">
    <source>
        <dbReference type="ARBA" id="ARBA00022692"/>
    </source>
</evidence>
<feature type="transmembrane region" description="Helical" evidence="6">
    <location>
        <begin position="99"/>
        <end position="125"/>
    </location>
</feature>
<feature type="transmembrane region" description="Helical" evidence="6">
    <location>
        <begin position="42"/>
        <end position="62"/>
    </location>
</feature>
<dbReference type="Pfam" id="PF07690">
    <property type="entry name" value="MFS_1"/>
    <property type="match status" value="1"/>
</dbReference>
<accession>A0ABT2QAS4</accession>
<keyword evidence="9" id="KW-1185">Reference proteome</keyword>
<keyword evidence="3 6" id="KW-0812">Transmembrane</keyword>
<protein>
    <submittedName>
        <fullName evidence="8">MFS transporter</fullName>
    </submittedName>
</protein>
<feature type="transmembrane region" description="Helical" evidence="6">
    <location>
        <begin position="245"/>
        <end position="269"/>
    </location>
</feature>
<evidence type="ECO:0000256" key="4">
    <source>
        <dbReference type="ARBA" id="ARBA00022989"/>
    </source>
</evidence>
<dbReference type="Proteomes" id="UP001320972">
    <property type="component" value="Unassembled WGS sequence"/>
</dbReference>
<feature type="transmembrane region" description="Helical" evidence="6">
    <location>
        <begin position="314"/>
        <end position="333"/>
    </location>
</feature>
<evidence type="ECO:0000256" key="2">
    <source>
        <dbReference type="ARBA" id="ARBA00022475"/>
    </source>
</evidence>
<evidence type="ECO:0000256" key="1">
    <source>
        <dbReference type="ARBA" id="ARBA00004651"/>
    </source>
</evidence>
<evidence type="ECO:0000259" key="7">
    <source>
        <dbReference type="PROSITE" id="PS50850"/>
    </source>
</evidence>
<dbReference type="Gene3D" id="1.20.1250.20">
    <property type="entry name" value="MFS general substrate transporter like domains"/>
    <property type="match status" value="2"/>
</dbReference>
<dbReference type="RefSeq" id="WP_338007114.1">
    <property type="nucleotide sequence ID" value="NZ_JAOPKB010000002.1"/>
</dbReference>
<dbReference type="InterPro" id="IPR036259">
    <property type="entry name" value="MFS_trans_sf"/>
</dbReference>
<dbReference type="PANTHER" id="PTHR43124">
    <property type="entry name" value="PURINE EFFLUX PUMP PBUE"/>
    <property type="match status" value="1"/>
</dbReference>
<feature type="transmembrane region" description="Helical" evidence="6">
    <location>
        <begin position="74"/>
        <end position="93"/>
    </location>
</feature>
<feature type="transmembrane region" description="Helical" evidence="6">
    <location>
        <begin position="354"/>
        <end position="371"/>
    </location>
</feature>
<dbReference type="InterPro" id="IPR050189">
    <property type="entry name" value="MFS_Efflux_Transporters"/>
</dbReference>
<dbReference type="EMBL" id="JAOPKB010000002">
    <property type="protein sequence ID" value="MCU4972026.1"/>
    <property type="molecule type" value="Genomic_DNA"/>
</dbReference>
<gene>
    <name evidence="8" type="ORF">OB955_04665</name>
</gene>
<dbReference type="SUPFAM" id="SSF103473">
    <property type="entry name" value="MFS general substrate transporter"/>
    <property type="match status" value="1"/>
</dbReference>
<dbReference type="InterPro" id="IPR011701">
    <property type="entry name" value="MFS"/>
</dbReference>
<comment type="caution">
    <text evidence="8">The sequence shown here is derived from an EMBL/GenBank/DDBJ whole genome shotgun (WGS) entry which is preliminary data.</text>
</comment>
<keyword evidence="4 6" id="KW-1133">Transmembrane helix</keyword>
<feature type="transmembrane region" description="Helical" evidence="6">
    <location>
        <begin position="276"/>
        <end position="294"/>
    </location>
</feature>
<feature type="transmembrane region" description="Helical" evidence="6">
    <location>
        <begin position="377"/>
        <end position="396"/>
    </location>
</feature>
<evidence type="ECO:0000256" key="5">
    <source>
        <dbReference type="ARBA" id="ARBA00023136"/>
    </source>
</evidence>
<feature type="transmembrane region" description="Helical" evidence="6">
    <location>
        <begin position="137"/>
        <end position="157"/>
    </location>
</feature>
<name>A0ABT2QAS4_9EURY</name>
<evidence type="ECO:0000313" key="9">
    <source>
        <dbReference type="Proteomes" id="UP001320972"/>
    </source>
</evidence>
<comment type="subcellular location">
    <subcellularLocation>
        <location evidence="1">Cell membrane</location>
        <topology evidence="1">Multi-pass membrane protein</topology>
    </subcellularLocation>
</comment>